<comment type="caution">
    <text evidence="2">The sequence shown here is derived from an EMBL/GenBank/DDBJ whole genome shotgun (WGS) entry which is preliminary data.</text>
</comment>
<proteinExistence type="predicted"/>
<accession>A0ABQ5EDZ6</accession>
<dbReference type="Proteomes" id="UP001151760">
    <property type="component" value="Unassembled WGS sequence"/>
</dbReference>
<gene>
    <name evidence="2" type="ORF">Tco_0975218</name>
</gene>
<feature type="compositionally biased region" description="Polar residues" evidence="1">
    <location>
        <begin position="116"/>
        <end position="132"/>
    </location>
</feature>
<keyword evidence="3" id="KW-1185">Reference proteome</keyword>
<organism evidence="2 3">
    <name type="scientific">Tanacetum coccineum</name>
    <dbReference type="NCBI Taxonomy" id="301880"/>
    <lineage>
        <taxon>Eukaryota</taxon>
        <taxon>Viridiplantae</taxon>
        <taxon>Streptophyta</taxon>
        <taxon>Embryophyta</taxon>
        <taxon>Tracheophyta</taxon>
        <taxon>Spermatophyta</taxon>
        <taxon>Magnoliopsida</taxon>
        <taxon>eudicotyledons</taxon>
        <taxon>Gunneridae</taxon>
        <taxon>Pentapetalae</taxon>
        <taxon>asterids</taxon>
        <taxon>campanulids</taxon>
        <taxon>Asterales</taxon>
        <taxon>Asteraceae</taxon>
        <taxon>Asteroideae</taxon>
        <taxon>Anthemideae</taxon>
        <taxon>Anthemidinae</taxon>
        <taxon>Tanacetum</taxon>
    </lineage>
</organism>
<feature type="compositionally biased region" description="Low complexity" evidence="1">
    <location>
        <begin position="133"/>
        <end position="145"/>
    </location>
</feature>
<reference evidence="2" key="2">
    <citation type="submission" date="2022-01" db="EMBL/GenBank/DDBJ databases">
        <authorList>
            <person name="Yamashiro T."/>
            <person name="Shiraishi A."/>
            <person name="Satake H."/>
            <person name="Nakayama K."/>
        </authorList>
    </citation>
    <scope>NUCLEOTIDE SEQUENCE</scope>
</reference>
<feature type="region of interest" description="Disordered" evidence="1">
    <location>
        <begin position="114"/>
        <end position="145"/>
    </location>
</feature>
<protein>
    <submittedName>
        <fullName evidence="2">Uncharacterized protein</fullName>
    </submittedName>
</protein>
<reference evidence="2" key="1">
    <citation type="journal article" date="2022" name="Int. J. Mol. Sci.">
        <title>Draft Genome of Tanacetum Coccineum: Genomic Comparison of Closely Related Tanacetum-Family Plants.</title>
        <authorList>
            <person name="Yamashiro T."/>
            <person name="Shiraishi A."/>
            <person name="Nakayama K."/>
            <person name="Satake H."/>
        </authorList>
    </citation>
    <scope>NUCLEOTIDE SEQUENCE</scope>
</reference>
<dbReference type="EMBL" id="BQNB010016206">
    <property type="protein sequence ID" value="GJT49061.1"/>
    <property type="molecule type" value="Genomic_DNA"/>
</dbReference>
<evidence type="ECO:0000313" key="3">
    <source>
        <dbReference type="Proteomes" id="UP001151760"/>
    </source>
</evidence>
<evidence type="ECO:0000313" key="2">
    <source>
        <dbReference type="EMBL" id="GJT49061.1"/>
    </source>
</evidence>
<evidence type="ECO:0000256" key="1">
    <source>
        <dbReference type="SAM" id="MobiDB-lite"/>
    </source>
</evidence>
<name>A0ABQ5EDZ6_9ASTR</name>
<sequence length="193" mass="22157">MRPEDEYERVLWGDMKIMFEPDIKSEVWRNLQVYKVTVWKLFVSALELPVLKTRDYDLWSMRIEQYLTHTDYALSEVIVNGDAPAIASTSAAPIEVSWNQGCKDLMGSIKARSEGLENTSSTNEVVNTSHEVSTASSQGQASSSTYADEIYTDGHEEMDLKMDGGHAYHEGEKILKEDMKESEFQWQINYWLR</sequence>